<comment type="caution">
    <text evidence="1">The sequence shown here is derived from an EMBL/GenBank/DDBJ whole genome shotgun (WGS) entry which is preliminary data.</text>
</comment>
<evidence type="ECO:0000313" key="2">
    <source>
        <dbReference type="Proteomes" id="UP001246473"/>
    </source>
</evidence>
<gene>
    <name evidence="1" type="ORF">ParKJ_27890</name>
</gene>
<dbReference type="RefSeq" id="WP_315697311.1">
    <property type="nucleotide sequence ID" value="NZ_JANSLM010000012.1"/>
</dbReference>
<sequence>MKTLAAHTDVNPDTLKTIAAQKLGVSRSTLLAMVKKNQIPRGDVECDDD</sequence>
<reference evidence="1" key="1">
    <citation type="submission" date="2022-08" db="EMBL/GenBank/DDBJ databases">
        <authorList>
            <person name="Kim S.-J."/>
        </authorList>
    </citation>
    <scope>NUCLEOTIDE SEQUENCE</scope>
    <source>
        <strain evidence="1">KJ</strain>
    </source>
</reference>
<dbReference type="Proteomes" id="UP001246473">
    <property type="component" value="Unassembled WGS sequence"/>
</dbReference>
<evidence type="ECO:0000313" key="1">
    <source>
        <dbReference type="EMBL" id="MDT8841254.1"/>
    </source>
</evidence>
<organism evidence="1 2">
    <name type="scientific">Paraburkholderia fungorum</name>
    <dbReference type="NCBI Taxonomy" id="134537"/>
    <lineage>
        <taxon>Bacteria</taxon>
        <taxon>Pseudomonadati</taxon>
        <taxon>Pseudomonadota</taxon>
        <taxon>Betaproteobacteria</taxon>
        <taxon>Burkholderiales</taxon>
        <taxon>Burkholderiaceae</taxon>
        <taxon>Paraburkholderia</taxon>
    </lineage>
</organism>
<name>A0AAP5QDQ7_9BURK</name>
<dbReference type="EMBL" id="JANSLM010000012">
    <property type="protein sequence ID" value="MDT8841254.1"/>
    <property type="molecule type" value="Genomic_DNA"/>
</dbReference>
<accession>A0AAP5QDQ7</accession>
<protein>
    <submittedName>
        <fullName evidence="1">Helix-turn-helix domain-containing protein</fullName>
    </submittedName>
</protein>
<dbReference type="AlphaFoldDB" id="A0AAP5QDQ7"/>
<proteinExistence type="predicted"/>